<dbReference type="AlphaFoldDB" id="A0A381ZIK3"/>
<feature type="transmembrane region" description="Helical" evidence="1">
    <location>
        <begin position="160"/>
        <end position="178"/>
    </location>
</feature>
<evidence type="ECO:0000256" key="1">
    <source>
        <dbReference type="SAM" id="Phobius"/>
    </source>
</evidence>
<reference evidence="2" key="1">
    <citation type="submission" date="2018-05" db="EMBL/GenBank/DDBJ databases">
        <authorList>
            <person name="Lanie J.A."/>
            <person name="Ng W.-L."/>
            <person name="Kazmierczak K.M."/>
            <person name="Andrzejewski T.M."/>
            <person name="Davidsen T.M."/>
            <person name="Wayne K.J."/>
            <person name="Tettelin H."/>
            <person name="Glass J.I."/>
            <person name="Rusch D."/>
            <person name="Podicherti R."/>
            <person name="Tsui H.-C.T."/>
            <person name="Winkler M.E."/>
        </authorList>
    </citation>
    <scope>NUCLEOTIDE SEQUENCE</scope>
</reference>
<feature type="transmembrane region" description="Helical" evidence="1">
    <location>
        <begin position="290"/>
        <end position="310"/>
    </location>
</feature>
<evidence type="ECO:0000313" key="2">
    <source>
        <dbReference type="EMBL" id="SVA89096.1"/>
    </source>
</evidence>
<sequence>MKLISFFKKVRKPLFIITFIVLQPLSLYNFILLSKDMIYGDSSGLYLKPLPRYGFMRVPENTFTLKYEAFHRLAADFAQIYFPSQKLSSLTTAYTKDTLDPWQRPSRYAPFIHAVYSFSFCKFEYGFASFLHMLVQMLLFFVSFIYAFKILRIEKDLFPAILLVNFCLFLTPVGLSWFERGQFSLYVSLSYLWLFLGLINRNGYYIFISALFAYVKWTSFPFIFLVFLLWVLNSKSIKELRYSMYLALVFPLTVVFLFLLYFEYGIHFLIGLFEQEITYEPQGLSLMKLFPRFIVKILPFFLVVLGYFNIRKCKNKFLFLVPYFMGSGIILTIYPTLAYDYSIPCLFCFIPLVIYWEKCFKVNEHSRDYLIKYLFFFFMVIASFSVFVSELIVIYGYILFATAFILFSLFNLSLKSKESGFNALAN</sequence>
<accession>A0A381ZIK3</accession>
<evidence type="ECO:0008006" key="3">
    <source>
        <dbReference type="Google" id="ProtNLM"/>
    </source>
</evidence>
<dbReference type="EMBL" id="UINC01021477">
    <property type="protein sequence ID" value="SVA89096.1"/>
    <property type="molecule type" value="Genomic_DNA"/>
</dbReference>
<feature type="transmembrane region" description="Helical" evidence="1">
    <location>
        <begin position="394"/>
        <end position="414"/>
    </location>
</feature>
<protein>
    <recommendedName>
        <fullName evidence="3">Glycosyltransferase RgtA/B/C/D-like domain-containing protein</fullName>
    </recommendedName>
</protein>
<feature type="transmembrane region" description="Helical" evidence="1">
    <location>
        <begin position="341"/>
        <end position="357"/>
    </location>
</feature>
<feature type="transmembrane region" description="Helical" evidence="1">
    <location>
        <begin position="204"/>
        <end position="232"/>
    </location>
</feature>
<keyword evidence="1" id="KW-0472">Membrane</keyword>
<feature type="transmembrane region" description="Helical" evidence="1">
    <location>
        <begin position="12"/>
        <end position="31"/>
    </location>
</feature>
<feature type="transmembrane region" description="Helical" evidence="1">
    <location>
        <begin position="244"/>
        <end position="270"/>
    </location>
</feature>
<proteinExistence type="predicted"/>
<name>A0A381ZIK3_9ZZZZ</name>
<feature type="transmembrane region" description="Helical" evidence="1">
    <location>
        <begin position="317"/>
        <end position="335"/>
    </location>
</feature>
<gene>
    <name evidence="2" type="ORF">METZ01_LOCUS141950</name>
</gene>
<organism evidence="2">
    <name type="scientific">marine metagenome</name>
    <dbReference type="NCBI Taxonomy" id="408172"/>
    <lineage>
        <taxon>unclassified sequences</taxon>
        <taxon>metagenomes</taxon>
        <taxon>ecological metagenomes</taxon>
    </lineage>
</organism>
<feature type="transmembrane region" description="Helical" evidence="1">
    <location>
        <begin position="369"/>
        <end position="388"/>
    </location>
</feature>
<keyword evidence="1" id="KW-1133">Transmembrane helix</keyword>
<keyword evidence="1" id="KW-0812">Transmembrane</keyword>
<feature type="transmembrane region" description="Helical" evidence="1">
    <location>
        <begin position="125"/>
        <end position="148"/>
    </location>
</feature>